<feature type="transmembrane region" description="Helical" evidence="1">
    <location>
        <begin position="293"/>
        <end position="310"/>
    </location>
</feature>
<keyword evidence="1" id="KW-0472">Membrane</keyword>
<evidence type="ECO:0000313" key="3">
    <source>
        <dbReference type="Proteomes" id="UP000276254"/>
    </source>
</evidence>
<keyword evidence="1" id="KW-0812">Transmembrane</keyword>
<feature type="transmembrane region" description="Helical" evidence="1">
    <location>
        <begin position="179"/>
        <end position="198"/>
    </location>
</feature>
<reference evidence="2 3" key="1">
    <citation type="submission" date="2018-09" db="EMBL/GenBank/DDBJ databases">
        <title>Sphingomonas peninsula sp. nov., isolated from fildes peninsula, Antarctic soil.</title>
        <authorList>
            <person name="Yingchao G."/>
        </authorList>
    </citation>
    <scope>NUCLEOTIDE SEQUENCE [LARGE SCALE GENOMIC DNA]</scope>
    <source>
        <strain evidence="2 3">YZ-8</strain>
    </source>
</reference>
<keyword evidence="3" id="KW-1185">Reference proteome</keyword>
<gene>
    <name evidence="2" type="ORF">D3Y57_11230</name>
</gene>
<dbReference type="OrthoDB" id="7184927at2"/>
<protein>
    <recommendedName>
        <fullName evidence="4">Flippase-like domain-containing protein</fullName>
    </recommendedName>
</protein>
<dbReference type="KEGG" id="spha:D3Y57_11230"/>
<proteinExistence type="predicted"/>
<evidence type="ECO:0008006" key="4">
    <source>
        <dbReference type="Google" id="ProtNLM"/>
    </source>
</evidence>
<accession>A0A494TMW3</accession>
<sequence>MNSDPLVSSPTAVWPGDPSPLKTRANLLVRWLAPAISLAILIAVLFALRNVRWHEVRDAIPTSIEFWIVFAIYYFVPVILDWAIFRYLWGIPASGFTALLRKLVSNDLLFGYVGEVYFYSWARKKMEMVASPFGAVKDTAILSALAGNIATLIMMAFAYPLVQQLQFHIISERLRVSETMLWVSVFMVVGIPTLAIVFGNRLFSLTRVQLWVVGSLQMARVVATTGLSALAWSLALPQVAFSEWIVLATIRLIISRLPFVSQKDLVFAGIAVLTVGRDFEIAALITFWAAIQFVAHMFFGGVLGIGYFVNMKVKK</sequence>
<feature type="transmembrane region" description="Helical" evidence="1">
    <location>
        <begin position="100"/>
        <end position="119"/>
    </location>
</feature>
<dbReference type="EMBL" id="CP032829">
    <property type="protein sequence ID" value="AYJ86435.1"/>
    <property type="molecule type" value="Genomic_DNA"/>
</dbReference>
<dbReference type="Proteomes" id="UP000276254">
    <property type="component" value="Chromosome"/>
</dbReference>
<organism evidence="2 3">
    <name type="scientific">Sphingomonas paeninsulae</name>
    <dbReference type="NCBI Taxonomy" id="2319844"/>
    <lineage>
        <taxon>Bacteria</taxon>
        <taxon>Pseudomonadati</taxon>
        <taxon>Pseudomonadota</taxon>
        <taxon>Alphaproteobacteria</taxon>
        <taxon>Sphingomonadales</taxon>
        <taxon>Sphingomonadaceae</taxon>
        <taxon>Sphingomonas</taxon>
    </lineage>
</organism>
<evidence type="ECO:0000256" key="1">
    <source>
        <dbReference type="SAM" id="Phobius"/>
    </source>
</evidence>
<feature type="transmembrane region" description="Helical" evidence="1">
    <location>
        <begin position="60"/>
        <end position="80"/>
    </location>
</feature>
<dbReference type="RefSeq" id="WP_121153060.1">
    <property type="nucleotide sequence ID" value="NZ_CP032829.1"/>
</dbReference>
<feature type="transmembrane region" description="Helical" evidence="1">
    <location>
        <begin position="140"/>
        <end position="159"/>
    </location>
</feature>
<evidence type="ECO:0000313" key="2">
    <source>
        <dbReference type="EMBL" id="AYJ86435.1"/>
    </source>
</evidence>
<feature type="transmembrane region" description="Helical" evidence="1">
    <location>
        <begin position="210"/>
        <end position="229"/>
    </location>
</feature>
<name>A0A494TMW3_SPHPE</name>
<feature type="transmembrane region" description="Helical" evidence="1">
    <location>
        <begin position="28"/>
        <end position="48"/>
    </location>
</feature>
<keyword evidence="1" id="KW-1133">Transmembrane helix</keyword>
<dbReference type="AlphaFoldDB" id="A0A494TMW3"/>